<dbReference type="GO" id="GO:0005744">
    <property type="term" value="C:TIM23 mitochondrial import inner membrane translocase complex"/>
    <property type="evidence" value="ECO:0007669"/>
    <property type="project" value="UniProtKB-UniRule"/>
</dbReference>
<comment type="similarity">
    <text evidence="1">Belongs to the TIM50 family.</text>
</comment>
<keyword evidence="1" id="KW-0809">Transit peptide</keyword>
<dbReference type="InterPro" id="IPR036412">
    <property type="entry name" value="HAD-like_sf"/>
</dbReference>
<dbReference type="PANTHER" id="PTHR12210">
    <property type="entry name" value="DULLARD PROTEIN PHOSPHATASE"/>
    <property type="match status" value="1"/>
</dbReference>
<feature type="domain" description="FCP1 homology" evidence="2">
    <location>
        <begin position="1"/>
        <end position="79"/>
    </location>
</feature>
<dbReference type="GO" id="GO:0015031">
    <property type="term" value="P:protein transport"/>
    <property type="evidence" value="ECO:0007669"/>
    <property type="project" value="UniProtKB-KW"/>
</dbReference>
<dbReference type="PROSITE" id="PS50969">
    <property type="entry name" value="FCP1"/>
    <property type="match status" value="1"/>
</dbReference>
<keyword evidence="1" id="KW-0813">Transport</keyword>
<dbReference type="Proteomes" id="UP000472263">
    <property type="component" value="Chromosome 2"/>
</dbReference>
<keyword evidence="4" id="KW-1185">Reference proteome</keyword>
<dbReference type="GeneTree" id="ENSGT01040000240451"/>
<reference evidence="3" key="2">
    <citation type="submission" date="2025-08" db="UniProtKB">
        <authorList>
            <consortium name="Ensembl"/>
        </authorList>
    </citation>
    <scope>IDENTIFICATION</scope>
</reference>
<dbReference type="InterPro" id="IPR004274">
    <property type="entry name" value="FCP1_dom"/>
</dbReference>
<keyword evidence="1" id="KW-0496">Mitochondrion</keyword>
<accession>A0A667WIK1</accession>
<dbReference type="Ensembl" id="ENSMMDT00005001409.1">
    <property type="protein sequence ID" value="ENSMMDP00005001383.1"/>
    <property type="gene ID" value="ENSMMDG00005000778.1"/>
</dbReference>
<organism evidence="3 4">
    <name type="scientific">Myripristis murdjan</name>
    <name type="common">pinecone soldierfish</name>
    <dbReference type="NCBI Taxonomy" id="586833"/>
    <lineage>
        <taxon>Eukaryota</taxon>
        <taxon>Metazoa</taxon>
        <taxon>Chordata</taxon>
        <taxon>Craniata</taxon>
        <taxon>Vertebrata</taxon>
        <taxon>Euteleostomi</taxon>
        <taxon>Actinopterygii</taxon>
        <taxon>Neopterygii</taxon>
        <taxon>Teleostei</taxon>
        <taxon>Neoteleostei</taxon>
        <taxon>Acanthomorphata</taxon>
        <taxon>Holocentriformes</taxon>
        <taxon>Holocentridae</taxon>
        <taxon>Myripristis</taxon>
    </lineage>
</organism>
<evidence type="ECO:0000259" key="2">
    <source>
        <dbReference type="PROSITE" id="PS50969"/>
    </source>
</evidence>
<dbReference type="InterPro" id="IPR050365">
    <property type="entry name" value="TIM50"/>
</dbReference>
<comment type="subcellular location">
    <subcellularLocation>
        <location evidence="1">Mitochondrion inner membrane</location>
        <topology evidence="1">Single-pass membrane protein</topology>
    </subcellularLocation>
</comment>
<gene>
    <name evidence="3" type="primary">CTDSP1</name>
</gene>
<dbReference type="AlphaFoldDB" id="A0A667WIK1"/>
<evidence type="ECO:0000256" key="1">
    <source>
        <dbReference type="RuleBase" id="RU365079"/>
    </source>
</evidence>
<protein>
    <recommendedName>
        <fullName evidence="1">Mitochondrial import inner membrane translocase subunit TIM50</fullName>
    </recommendedName>
</protein>
<comment type="function">
    <text evidence="1">Essential component of the TIM23 complex, a complex that mediates the translocation of transit peptide-containing proteins across the mitochondrial inner membrane.</text>
</comment>
<name>A0A667WIK1_9TELE</name>
<dbReference type="SMART" id="SM00577">
    <property type="entry name" value="CPDc"/>
    <property type="match status" value="1"/>
</dbReference>
<dbReference type="InterPro" id="IPR023214">
    <property type="entry name" value="HAD_sf"/>
</dbReference>
<proteinExistence type="inferred from homology"/>
<evidence type="ECO:0000313" key="3">
    <source>
        <dbReference type="Ensembl" id="ENSMMDP00005001383.1"/>
    </source>
</evidence>
<dbReference type="Gene3D" id="3.40.50.1000">
    <property type="entry name" value="HAD superfamily/HAD-like"/>
    <property type="match status" value="1"/>
</dbReference>
<keyword evidence="1" id="KW-0811">Translocation</keyword>
<dbReference type="Pfam" id="PF03031">
    <property type="entry name" value="NIF"/>
    <property type="match status" value="1"/>
</dbReference>
<comment type="subunit">
    <text evidence="1">Component of the TIM23 complex.</text>
</comment>
<dbReference type="SUPFAM" id="SSF56784">
    <property type="entry name" value="HAD-like"/>
    <property type="match status" value="1"/>
</dbReference>
<evidence type="ECO:0000313" key="4">
    <source>
        <dbReference type="Proteomes" id="UP000472263"/>
    </source>
</evidence>
<reference evidence="3" key="1">
    <citation type="submission" date="2019-06" db="EMBL/GenBank/DDBJ databases">
        <authorList>
            <consortium name="Wellcome Sanger Institute Data Sharing"/>
        </authorList>
    </citation>
    <scope>NUCLEOTIDE SEQUENCE [LARGE SCALE GENOMIC DNA]</scope>
</reference>
<keyword evidence="1" id="KW-0653">Protein transport</keyword>
<sequence>MLICFVSQSISQPHKKEMSRILKKQDLSRLGRDLNKVIIVDNSPASYIFHPDNAVPVASWFDDMSDTELLDLIPFFERLSKVDNVYRVLKQQGTTS</sequence>
<reference evidence="3" key="3">
    <citation type="submission" date="2025-09" db="UniProtKB">
        <authorList>
            <consortium name="Ensembl"/>
        </authorList>
    </citation>
    <scope>IDENTIFICATION</scope>
</reference>